<dbReference type="AlphaFoldDB" id="A0A484LLK6"/>
<name>A0A484LLK6_9ASTE</name>
<evidence type="ECO:0000313" key="1">
    <source>
        <dbReference type="EMBL" id="VFQ77194.1"/>
    </source>
</evidence>
<proteinExistence type="predicted"/>
<dbReference type="Proteomes" id="UP000595140">
    <property type="component" value="Unassembled WGS sequence"/>
</dbReference>
<dbReference type="EMBL" id="OOIL02001645">
    <property type="protein sequence ID" value="VFQ77194.1"/>
    <property type="molecule type" value="Genomic_DNA"/>
</dbReference>
<organism evidence="1 2">
    <name type="scientific">Cuscuta campestris</name>
    <dbReference type="NCBI Taxonomy" id="132261"/>
    <lineage>
        <taxon>Eukaryota</taxon>
        <taxon>Viridiplantae</taxon>
        <taxon>Streptophyta</taxon>
        <taxon>Embryophyta</taxon>
        <taxon>Tracheophyta</taxon>
        <taxon>Spermatophyta</taxon>
        <taxon>Magnoliopsida</taxon>
        <taxon>eudicotyledons</taxon>
        <taxon>Gunneridae</taxon>
        <taxon>Pentapetalae</taxon>
        <taxon>asterids</taxon>
        <taxon>lamiids</taxon>
        <taxon>Solanales</taxon>
        <taxon>Convolvulaceae</taxon>
        <taxon>Cuscuteae</taxon>
        <taxon>Cuscuta</taxon>
        <taxon>Cuscuta subgen. Grammica</taxon>
        <taxon>Cuscuta sect. Cleistogrammica</taxon>
    </lineage>
</organism>
<accession>A0A484LLK6</accession>
<reference evidence="1 2" key="1">
    <citation type="submission" date="2018-04" db="EMBL/GenBank/DDBJ databases">
        <authorList>
            <person name="Vogel A."/>
        </authorList>
    </citation>
    <scope>NUCLEOTIDE SEQUENCE [LARGE SCALE GENOMIC DNA]</scope>
</reference>
<evidence type="ECO:0000313" key="2">
    <source>
        <dbReference type="Proteomes" id="UP000595140"/>
    </source>
</evidence>
<protein>
    <submittedName>
        <fullName evidence="1">Uncharacterized protein</fullName>
    </submittedName>
</protein>
<sequence length="70" mass="8205">MSFAHFFAETDVQSVYPIRLGSGLLENMCKTGVRSVYQFDWVTYFLYYTEQDRCSNQRVRPGLCLSLPIR</sequence>
<gene>
    <name evidence="1" type="ORF">CCAM_LOCUS18970</name>
</gene>
<keyword evidence="2" id="KW-1185">Reference proteome</keyword>